<organism evidence="2 3">
    <name type="scientific">Tahibacter aquaticus</name>
    <dbReference type="NCBI Taxonomy" id="520092"/>
    <lineage>
        <taxon>Bacteria</taxon>
        <taxon>Pseudomonadati</taxon>
        <taxon>Pseudomonadota</taxon>
        <taxon>Gammaproteobacteria</taxon>
        <taxon>Lysobacterales</taxon>
        <taxon>Rhodanobacteraceae</taxon>
        <taxon>Tahibacter</taxon>
    </lineage>
</organism>
<dbReference type="OrthoDB" id="789223at2"/>
<gene>
    <name evidence="2" type="ORF">DFR29_12025</name>
</gene>
<protein>
    <recommendedName>
        <fullName evidence="1">SMEK domain-containing protein</fullName>
    </recommendedName>
</protein>
<dbReference type="InterPro" id="IPR047740">
    <property type="entry name" value="SMEK_dom"/>
</dbReference>
<keyword evidence="3" id="KW-1185">Reference proteome</keyword>
<dbReference type="AlphaFoldDB" id="A0A4R6YMF6"/>
<evidence type="ECO:0000313" key="2">
    <source>
        <dbReference type="EMBL" id="TDR38524.1"/>
    </source>
</evidence>
<evidence type="ECO:0000259" key="1">
    <source>
        <dbReference type="Pfam" id="PF21941"/>
    </source>
</evidence>
<dbReference type="RefSeq" id="WP_133821344.1">
    <property type="nucleotide sequence ID" value="NZ_SNZH01000020.1"/>
</dbReference>
<sequence length="471" mass="53431">MRQLEIENELRDVVSRIVTQVELSTKQGRLDVNLSLEDALIPILRAAYNLPQLVNLNRRQKNFPGIDLGDDHDRVAFQVTSTTSLEKIKKTLTTFMDNQFFNTFDELFVLTLTKKQSSYSQASLDQITHGRLGFIAQKHVIDLGDVLAKVAGLRIPAQERVLNDFKIILGDVKAYLDFTSSDTPSSHALTTNLIQLRPPTTLYVAELALDDKHVIHEARQRLGFKKHSAGKSLSVKLALLLNGCDDDAWVRFEDRIFAFDDITCSGLVAVVDVGSIETLNLEDLLASGVEDNVNLAKQLLAAYVKQALKSHSVFFYREDRSFFFKPHDPDDTQRKEIWRGKKKSTRRVYERLISQKDPTKTAHHVHLAFELSYIPIAGVWYAMVVPSWLYTYDGHRKSRFHDKLLSKQKRLEFNQTVRNIVRFLAYFLSSTDTPGQDGRLFGELIELTCDDALVEGQALGVDSQEGNDDEG</sequence>
<dbReference type="EMBL" id="SNZH01000020">
    <property type="protein sequence ID" value="TDR38524.1"/>
    <property type="molecule type" value="Genomic_DNA"/>
</dbReference>
<name>A0A4R6YMF6_9GAMM</name>
<reference evidence="2 3" key="1">
    <citation type="submission" date="2019-03" db="EMBL/GenBank/DDBJ databases">
        <title>Genomic Encyclopedia of Type Strains, Phase IV (KMG-IV): sequencing the most valuable type-strain genomes for metagenomic binning, comparative biology and taxonomic classification.</title>
        <authorList>
            <person name="Goeker M."/>
        </authorList>
    </citation>
    <scope>NUCLEOTIDE SEQUENCE [LARGE SCALE GENOMIC DNA]</scope>
    <source>
        <strain evidence="2 3">DSM 21667</strain>
    </source>
</reference>
<comment type="caution">
    <text evidence="2">The sequence shown here is derived from an EMBL/GenBank/DDBJ whole genome shotgun (WGS) entry which is preliminary data.</text>
</comment>
<dbReference type="NCBIfam" id="NF033859">
    <property type="entry name" value="SMEK_N"/>
    <property type="match status" value="1"/>
</dbReference>
<evidence type="ECO:0000313" key="3">
    <source>
        <dbReference type="Proteomes" id="UP000295293"/>
    </source>
</evidence>
<dbReference type="Proteomes" id="UP000295293">
    <property type="component" value="Unassembled WGS sequence"/>
</dbReference>
<feature type="domain" description="SMEK" evidence="1">
    <location>
        <begin position="10"/>
        <end position="150"/>
    </location>
</feature>
<dbReference type="Pfam" id="PF21941">
    <property type="entry name" value="SMEK_N"/>
    <property type="match status" value="1"/>
</dbReference>
<accession>A0A4R6YMF6</accession>
<proteinExistence type="predicted"/>